<accession>A0A9Q9EKM4</accession>
<reference evidence="2" key="1">
    <citation type="submission" date="2022-06" db="EMBL/GenBank/DDBJ databases">
        <title>Complete genome sequences of two strains of the flax pathogen Septoria linicola.</title>
        <authorList>
            <person name="Lapalu N."/>
            <person name="Simon A."/>
            <person name="Demenou B."/>
            <person name="Paumier D."/>
            <person name="Guillot M.-P."/>
            <person name="Gout L."/>
            <person name="Valade R."/>
        </authorList>
    </citation>
    <scope>NUCLEOTIDE SEQUENCE</scope>
    <source>
        <strain evidence="2">SE15195</strain>
    </source>
</reference>
<proteinExistence type="predicted"/>
<dbReference type="AlphaFoldDB" id="A0A9Q9EKM4"/>
<dbReference type="InterPro" id="IPR001466">
    <property type="entry name" value="Beta-lactam-related"/>
</dbReference>
<dbReference type="InterPro" id="IPR012338">
    <property type="entry name" value="Beta-lactam/transpept-like"/>
</dbReference>
<evidence type="ECO:0000313" key="2">
    <source>
        <dbReference type="EMBL" id="USW54195.1"/>
    </source>
</evidence>
<dbReference type="InterPro" id="IPR050789">
    <property type="entry name" value="Diverse_Enzym_Activities"/>
</dbReference>
<dbReference type="PANTHER" id="PTHR43283:SF7">
    <property type="entry name" value="BETA-LACTAMASE-RELATED DOMAIN-CONTAINING PROTEIN"/>
    <property type="match status" value="1"/>
</dbReference>
<dbReference type="Gene3D" id="3.40.710.10">
    <property type="entry name" value="DD-peptidase/beta-lactamase superfamily"/>
    <property type="match status" value="1"/>
</dbReference>
<protein>
    <submittedName>
        <fullName evidence="2">Beta-lactamase/transpeptidase</fullName>
    </submittedName>
</protein>
<evidence type="ECO:0000259" key="1">
    <source>
        <dbReference type="Pfam" id="PF00144"/>
    </source>
</evidence>
<organism evidence="2 3">
    <name type="scientific">Septoria linicola</name>
    <dbReference type="NCBI Taxonomy" id="215465"/>
    <lineage>
        <taxon>Eukaryota</taxon>
        <taxon>Fungi</taxon>
        <taxon>Dikarya</taxon>
        <taxon>Ascomycota</taxon>
        <taxon>Pezizomycotina</taxon>
        <taxon>Dothideomycetes</taxon>
        <taxon>Dothideomycetidae</taxon>
        <taxon>Mycosphaerellales</taxon>
        <taxon>Mycosphaerellaceae</taxon>
        <taxon>Septoria</taxon>
    </lineage>
</organism>
<sequence length="181" mass="20427">MASAKATLQNWMSHPRNQWAFFHRQPRGFGAFELHYDGGKLDLSAYLARSNTDGLMVLQDGKVVYERYSNGNTAESKHIIMSLTKSITGLLIGILQDKGKLSVHDAVTKHVPEVENTIWEQVTVGQCLDMRSGAKYVDGQHEYRAASGWNPLHGDEKHGTLKQFLGNFEPDEVIDYHFEHV</sequence>
<evidence type="ECO:0000313" key="3">
    <source>
        <dbReference type="Proteomes" id="UP001056384"/>
    </source>
</evidence>
<dbReference type="SUPFAM" id="SSF56601">
    <property type="entry name" value="beta-lactamase/transpeptidase-like"/>
    <property type="match status" value="1"/>
</dbReference>
<gene>
    <name evidence="2" type="ORF">Slin15195_G075140</name>
</gene>
<feature type="domain" description="Beta-lactamase-related" evidence="1">
    <location>
        <begin position="54"/>
        <end position="146"/>
    </location>
</feature>
<dbReference type="Proteomes" id="UP001056384">
    <property type="component" value="Chromosome 6"/>
</dbReference>
<dbReference type="PANTHER" id="PTHR43283">
    <property type="entry name" value="BETA-LACTAMASE-RELATED"/>
    <property type="match status" value="1"/>
</dbReference>
<dbReference type="Pfam" id="PF00144">
    <property type="entry name" value="Beta-lactamase"/>
    <property type="match status" value="1"/>
</dbReference>
<name>A0A9Q9EKM4_9PEZI</name>
<keyword evidence="3" id="KW-1185">Reference proteome</keyword>
<dbReference type="EMBL" id="CP099423">
    <property type="protein sequence ID" value="USW54195.1"/>
    <property type="molecule type" value="Genomic_DNA"/>
</dbReference>